<dbReference type="PANTHER" id="PTHR11390">
    <property type="entry name" value="PROKARYOTIC DNA TOPOISOMERASE"/>
    <property type="match status" value="1"/>
</dbReference>
<dbReference type="AlphaFoldDB" id="A0A1U9LJ26"/>
<dbReference type="GO" id="GO:0006265">
    <property type="term" value="P:DNA topological change"/>
    <property type="evidence" value="ECO:0007669"/>
    <property type="project" value="InterPro"/>
</dbReference>
<evidence type="ECO:0000256" key="7">
    <source>
        <dbReference type="ARBA" id="ARBA00023029"/>
    </source>
</evidence>
<reference evidence="17 18" key="1">
    <citation type="submission" date="2016-03" db="EMBL/GenBank/DDBJ databases">
        <title>Acetic acid bacteria sequencing.</title>
        <authorList>
            <person name="Brandt J."/>
            <person name="Jakob F."/>
            <person name="Vogel R.F."/>
        </authorList>
    </citation>
    <scope>NUCLEOTIDE SEQUENCE [LARGE SCALE GENOMIC DNA]</scope>
    <source>
        <strain evidence="17 18">TMW2.1084</strain>
        <plasmid evidence="18">pac1084_1</plasmid>
    </source>
</reference>
<dbReference type="SMART" id="SM00436">
    <property type="entry name" value="TOP1Bc"/>
    <property type="match status" value="1"/>
</dbReference>
<evidence type="ECO:0000256" key="1">
    <source>
        <dbReference type="ARBA" id="ARBA00000213"/>
    </source>
</evidence>
<evidence type="ECO:0000256" key="11">
    <source>
        <dbReference type="ARBA" id="ARBA00031985"/>
    </source>
</evidence>
<dbReference type="Proteomes" id="UP000189055">
    <property type="component" value="Plasmid pAC1084_1"/>
</dbReference>
<keyword evidence="6" id="KW-0862">Zinc</keyword>
<feature type="domain" description="Topo IA-type catalytic" evidence="16">
    <location>
        <begin position="176"/>
        <end position="648"/>
    </location>
</feature>
<name>A0A1U9LJ26_9PROT</name>
<dbReference type="Pfam" id="PF01131">
    <property type="entry name" value="Topoisom_bac"/>
    <property type="match status" value="1"/>
</dbReference>
<feature type="region of interest" description="Disordered" evidence="14">
    <location>
        <begin position="476"/>
        <end position="516"/>
    </location>
</feature>
<dbReference type="GO" id="GO:0003917">
    <property type="term" value="F:DNA topoisomerase type I (single strand cut, ATP-independent) activity"/>
    <property type="evidence" value="ECO:0007669"/>
    <property type="project" value="UniProtKB-EC"/>
</dbReference>
<dbReference type="PROSITE" id="PS51999">
    <property type="entry name" value="ZF_GRF"/>
    <property type="match status" value="1"/>
</dbReference>
<evidence type="ECO:0000256" key="10">
    <source>
        <dbReference type="ARBA" id="ARBA00030003"/>
    </source>
</evidence>
<dbReference type="PRINTS" id="PR00417">
    <property type="entry name" value="PRTPISMRASEI"/>
</dbReference>
<dbReference type="SUPFAM" id="SSF56712">
    <property type="entry name" value="Prokaryotic type I DNA topoisomerase"/>
    <property type="match status" value="1"/>
</dbReference>
<dbReference type="GO" id="GO:0003677">
    <property type="term" value="F:DNA binding"/>
    <property type="evidence" value="ECO:0007669"/>
    <property type="project" value="UniProtKB-KW"/>
</dbReference>
<evidence type="ECO:0000256" key="2">
    <source>
        <dbReference type="ARBA" id="ARBA00009446"/>
    </source>
</evidence>
<evidence type="ECO:0000256" key="14">
    <source>
        <dbReference type="SAM" id="MobiDB-lite"/>
    </source>
</evidence>
<feature type="domain" description="GRF-type" evidence="15">
    <location>
        <begin position="730"/>
        <end position="771"/>
    </location>
</feature>
<dbReference type="RefSeq" id="WP_077932081.1">
    <property type="nucleotide sequence ID" value="NZ_CP014688.1"/>
</dbReference>
<dbReference type="EMBL" id="CP014688">
    <property type="protein sequence ID" value="AQT06455.1"/>
    <property type="molecule type" value="Genomic_DNA"/>
</dbReference>
<evidence type="ECO:0000256" key="8">
    <source>
        <dbReference type="ARBA" id="ARBA00023125"/>
    </source>
</evidence>
<keyword evidence="7" id="KW-0799">Topoisomerase</keyword>
<dbReference type="InterPro" id="IPR013825">
    <property type="entry name" value="Topo_IA_cen_sub2"/>
</dbReference>
<evidence type="ECO:0000256" key="4">
    <source>
        <dbReference type="ARBA" id="ARBA00022723"/>
    </source>
</evidence>
<organism evidence="17 18">
    <name type="scientific">Acetobacter persici</name>
    <dbReference type="NCBI Taxonomy" id="1076596"/>
    <lineage>
        <taxon>Bacteria</taxon>
        <taxon>Pseudomonadati</taxon>
        <taxon>Pseudomonadota</taxon>
        <taxon>Alphaproteobacteria</taxon>
        <taxon>Acetobacterales</taxon>
        <taxon>Acetobacteraceae</taxon>
        <taxon>Acetobacter</taxon>
    </lineage>
</organism>
<dbReference type="PANTHER" id="PTHR11390:SF21">
    <property type="entry name" value="DNA TOPOISOMERASE 3-ALPHA"/>
    <property type="match status" value="1"/>
</dbReference>
<dbReference type="PROSITE" id="PS52039">
    <property type="entry name" value="TOPO_IA_2"/>
    <property type="match status" value="1"/>
</dbReference>
<dbReference type="InterPro" id="IPR010666">
    <property type="entry name" value="Znf_GRF"/>
</dbReference>
<sequence>MSQIDRVFIAEKPNMAADIASAIGVLTGHTPKKSSAEGCWLVGEDRVAWLYGHCYDSAPPEQYNPIWKNRGLENLPIVVKMADWQININRPPPPKDGRPPLNYEATVRKVASLCRQARTIVGAGDAEREGQLLVDELLKKQGFDPWGSNVLRLWCSSLSQKDLISSLQSMKPNKDYYLIYLEALCRQIADWLYGLNESRLYTDLAKRQGFDINIRNGRVMTPILGLVVRRDIERANFKPIRYFGVTARFQHQNGQFTVKWLPSKASPYLAESGRVLDAKVPQQILEKISGREGKIATYQKVRKKTPQPLPFSLAKLQILCSRRFQMSADETLSVAIKLYDNLKIATYPRSSSQHFRHAMAADVVPEALTALRGLTAFKGAADSADFAIRSPAWNDAKVSDHHGIIPTGNITNEIYNSLAPDEKKVFDVIAQRFLCQFYPPAEHDATSLTVLCEGETFSGNGSVPVSLGWKVLSGAEDDADEDEDGGDKDTSIFPPMTSGDVVTGVSGTPTSGETKKPAEFTDATLLEACLSPHLHEPDPALKKKLKDGGYIIGTEATRAAIFLKLLGMVKVGDKTKVVDKNPYMQRSAKGKITSTELGRSLICSYPQEEYSLGMTALWEAALGAIRKGQIQPQVFLDKLMETIRKRISEAPNIRMNLKGLHVIQPLPGTGEKCPECHSGTLITREYVPTGKRTPERYLTCSLRKKEGGCNFVKWPDKPKTAPIAGDGEKCPKCKQGHLVTCEIHKASPNKGKKFLACSVRECDFKRWPEIPPLPGTGQPCPVCKKGLVVTRERKRKEGERASADRRFQCCSIRECKFVKFHDKPRNK</sequence>
<dbReference type="SMART" id="SM00437">
    <property type="entry name" value="TOP1Ac"/>
    <property type="match status" value="1"/>
</dbReference>
<comment type="similarity">
    <text evidence="2">Belongs to the type IA topoisomerase family.</text>
</comment>
<dbReference type="GO" id="GO:0043597">
    <property type="term" value="C:cytoplasmic replication fork"/>
    <property type="evidence" value="ECO:0007669"/>
    <property type="project" value="TreeGrafter"/>
</dbReference>
<evidence type="ECO:0000313" key="17">
    <source>
        <dbReference type="EMBL" id="AQT06455.1"/>
    </source>
</evidence>
<accession>A0A1U9LJ26</accession>
<keyword evidence="5" id="KW-0863">Zinc-finger</keyword>
<geneLocation type="plasmid" evidence="18">
    <name>pac1084_1</name>
</geneLocation>
<evidence type="ECO:0000256" key="3">
    <source>
        <dbReference type="ARBA" id="ARBA00012891"/>
    </source>
</evidence>
<evidence type="ECO:0000259" key="15">
    <source>
        <dbReference type="PROSITE" id="PS51999"/>
    </source>
</evidence>
<protein>
    <recommendedName>
        <fullName evidence="3">DNA topoisomerase</fullName>
        <ecNumber evidence="3">5.6.2.1</ecNumber>
    </recommendedName>
    <alternativeName>
        <fullName evidence="13">Omega-protein</fullName>
    </alternativeName>
    <alternativeName>
        <fullName evidence="12">Relaxing enzyme</fullName>
    </alternativeName>
    <alternativeName>
        <fullName evidence="10">Swivelase</fullName>
    </alternativeName>
    <alternativeName>
        <fullName evidence="11">Untwisting enzyme</fullName>
    </alternativeName>
</protein>
<evidence type="ECO:0000313" key="18">
    <source>
        <dbReference type="Proteomes" id="UP000189055"/>
    </source>
</evidence>
<dbReference type="InterPro" id="IPR013824">
    <property type="entry name" value="Topo_IA_cen_sub1"/>
</dbReference>
<dbReference type="EC" id="5.6.2.1" evidence="3"/>
<evidence type="ECO:0000256" key="6">
    <source>
        <dbReference type="ARBA" id="ARBA00022833"/>
    </source>
</evidence>
<dbReference type="InterPro" id="IPR013826">
    <property type="entry name" value="Topo_IA_cen_sub3"/>
</dbReference>
<dbReference type="GO" id="GO:0008270">
    <property type="term" value="F:zinc ion binding"/>
    <property type="evidence" value="ECO:0007669"/>
    <property type="project" value="UniProtKB-KW"/>
</dbReference>
<keyword evidence="17" id="KW-0614">Plasmid</keyword>
<keyword evidence="8" id="KW-0238">DNA-binding</keyword>
<evidence type="ECO:0000256" key="13">
    <source>
        <dbReference type="ARBA" id="ARBA00032877"/>
    </source>
</evidence>
<dbReference type="InterPro" id="IPR000380">
    <property type="entry name" value="Topo_IA"/>
</dbReference>
<dbReference type="Gene3D" id="2.70.20.10">
    <property type="entry name" value="Topoisomerase I, domain 3"/>
    <property type="match status" value="1"/>
</dbReference>
<dbReference type="InterPro" id="IPR003601">
    <property type="entry name" value="Topo_IA_2"/>
</dbReference>
<evidence type="ECO:0000256" key="9">
    <source>
        <dbReference type="ARBA" id="ARBA00023235"/>
    </source>
</evidence>
<dbReference type="Gene3D" id="1.10.460.10">
    <property type="entry name" value="Topoisomerase I, domain 2"/>
    <property type="match status" value="1"/>
</dbReference>
<dbReference type="Gene3D" id="3.40.50.140">
    <property type="match status" value="1"/>
</dbReference>
<evidence type="ECO:0000256" key="5">
    <source>
        <dbReference type="ARBA" id="ARBA00022771"/>
    </source>
</evidence>
<dbReference type="InterPro" id="IPR013497">
    <property type="entry name" value="Topo_IA_cen"/>
</dbReference>
<evidence type="ECO:0000259" key="16">
    <source>
        <dbReference type="PROSITE" id="PS52039"/>
    </source>
</evidence>
<keyword evidence="9" id="KW-0413">Isomerase</keyword>
<comment type="catalytic activity">
    <reaction evidence="1">
        <text>ATP-independent breakage of single-stranded DNA, followed by passage and rejoining.</text>
        <dbReference type="EC" id="5.6.2.1"/>
    </reaction>
</comment>
<dbReference type="Gene3D" id="1.10.290.10">
    <property type="entry name" value="Topoisomerase I, domain 4"/>
    <property type="match status" value="1"/>
</dbReference>
<keyword evidence="4" id="KW-0479">Metal-binding</keyword>
<feature type="compositionally biased region" description="Acidic residues" evidence="14">
    <location>
        <begin position="476"/>
        <end position="486"/>
    </location>
</feature>
<evidence type="ECO:0000256" key="12">
    <source>
        <dbReference type="ARBA" id="ARBA00032235"/>
    </source>
</evidence>
<gene>
    <name evidence="17" type="ORF">A0U91_15690</name>
</gene>
<dbReference type="KEGG" id="aper:A0U91_15690"/>
<dbReference type="GO" id="GO:0006281">
    <property type="term" value="P:DNA repair"/>
    <property type="evidence" value="ECO:0007669"/>
    <property type="project" value="TreeGrafter"/>
</dbReference>
<dbReference type="GO" id="GO:0006310">
    <property type="term" value="P:DNA recombination"/>
    <property type="evidence" value="ECO:0007669"/>
    <property type="project" value="TreeGrafter"/>
</dbReference>
<proteinExistence type="inferred from homology"/>
<dbReference type="InterPro" id="IPR003602">
    <property type="entry name" value="Topo_IA_DNA-bd_dom"/>
</dbReference>
<dbReference type="InterPro" id="IPR023405">
    <property type="entry name" value="Topo_IA_core_domain"/>
</dbReference>